<reference evidence="7 8" key="1">
    <citation type="journal article" date="2018" name="Proc. Natl. Acad. Sci. U.S.A.">
        <title>Draft genome sequence of Camellia sinensis var. sinensis provides insights into the evolution of the tea genome and tea quality.</title>
        <authorList>
            <person name="Wei C."/>
            <person name="Yang H."/>
            <person name="Wang S."/>
            <person name="Zhao J."/>
            <person name="Liu C."/>
            <person name="Gao L."/>
            <person name="Xia E."/>
            <person name="Lu Y."/>
            <person name="Tai Y."/>
            <person name="She G."/>
            <person name="Sun J."/>
            <person name="Cao H."/>
            <person name="Tong W."/>
            <person name="Gao Q."/>
            <person name="Li Y."/>
            <person name="Deng W."/>
            <person name="Jiang X."/>
            <person name="Wang W."/>
            <person name="Chen Q."/>
            <person name="Zhang S."/>
            <person name="Li H."/>
            <person name="Wu J."/>
            <person name="Wang P."/>
            <person name="Li P."/>
            <person name="Shi C."/>
            <person name="Zheng F."/>
            <person name="Jian J."/>
            <person name="Huang B."/>
            <person name="Shan D."/>
            <person name="Shi M."/>
            <person name="Fang C."/>
            <person name="Yue Y."/>
            <person name="Li F."/>
            <person name="Li D."/>
            <person name="Wei S."/>
            <person name="Han B."/>
            <person name="Jiang C."/>
            <person name="Yin Y."/>
            <person name="Xia T."/>
            <person name="Zhang Z."/>
            <person name="Bennetzen J.L."/>
            <person name="Zhao S."/>
            <person name="Wan X."/>
        </authorList>
    </citation>
    <scope>NUCLEOTIDE SEQUENCE [LARGE SCALE GENOMIC DNA]</scope>
    <source>
        <strain evidence="8">cv. Shuchazao</strain>
        <tissue evidence="7">Leaf</tissue>
    </source>
</reference>
<protein>
    <recommendedName>
        <fullName evidence="6">SBP-type domain-containing protein</fullName>
    </recommendedName>
</protein>
<keyword evidence="1" id="KW-0479">Metal-binding</keyword>
<evidence type="ECO:0000256" key="1">
    <source>
        <dbReference type="ARBA" id="ARBA00022723"/>
    </source>
</evidence>
<name>A0A4V3WKR2_CAMSN</name>
<dbReference type="PROSITE" id="PS51141">
    <property type="entry name" value="ZF_SBP"/>
    <property type="match status" value="1"/>
</dbReference>
<dbReference type="EMBL" id="SDRB02011314">
    <property type="protein sequence ID" value="THG01837.1"/>
    <property type="molecule type" value="Genomic_DNA"/>
</dbReference>
<keyword evidence="3" id="KW-0862">Zinc</keyword>
<evidence type="ECO:0000256" key="2">
    <source>
        <dbReference type="ARBA" id="ARBA00022771"/>
    </source>
</evidence>
<keyword evidence="8" id="KW-1185">Reference proteome</keyword>
<dbReference type="AlphaFoldDB" id="A0A4V3WKR2"/>
<sequence>MESWRHALEEKSPFLCDEKVSVGWNMKPSCNFDSMLGSNREAIEGMEFVEMGFPDMMRKLDPMNSCLDALNGEIGDYFSRTLHSPAYSNTSNSSFGELDPGLSLSSPVIVSNTQKSSLIDLKLGRLGDCKEAKNSIFSNEISVLSSSGSSLKSKRARLENLSSQNPVCQVHGCNKDLSSSKSYHKRHKVCDIHSKTARVIVNSIEQRFHLLAEFDDGKRSCRKRLAGHNERRRKPQLDFVSGKPHKLLRYYDGINSSALFPFQLFPSFHHTTLDQLQQVAISTLSSSVCHVTQPSRPPWKPIINSGEAPRTRPMHLVNSSQSATAYRIGMPLMHTPASPATARAKRVFPIPGGLLWFHFRLCSSVSPRASLPQAQVLTNNNHKNPCLLSATLFSGKHTPNPALFSLSTPLSNQSFVIDGRSLSTATMNNGSTHQAGPSYWDPPPPPVTTAAGNSEKWGTHIMGAPAVPTSHLANQKAALWITGGGFESLYKQTFATFPNESSRRRLPVTSPPILSLSLCTHSPNPPHGQPTQHNISYPNFHH</sequence>
<organism evidence="7 8">
    <name type="scientific">Camellia sinensis var. sinensis</name>
    <name type="common">China tea</name>
    <dbReference type="NCBI Taxonomy" id="542762"/>
    <lineage>
        <taxon>Eukaryota</taxon>
        <taxon>Viridiplantae</taxon>
        <taxon>Streptophyta</taxon>
        <taxon>Embryophyta</taxon>
        <taxon>Tracheophyta</taxon>
        <taxon>Spermatophyta</taxon>
        <taxon>Magnoliopsida</taxon>
        <taxon>eudicotyledons</taxon>
        <taxon>Gunneridae</taxon>
        <taxon>Pentapetalae</taxon>
        <taxon>asterids</taxon>
        <taxon>Ericales</taxon>
        <taxon>Theaceae</taxon>
        <taxon>Camellia</taxon>
    </lineage>
</organism>
<evidence type="ECO:0000256" key="5">
    <source>
        <dbReference type="SAM" id="MobiDB-lite"/>
    </source>
</evidence>
<dbReference type="InterPro" id="IPR044817">
    <property type="entry name" value="SBP-like"/>
</dbReference>
<dbReference type="GO" id="GO:0008270">
    <property type="term" value="F:zinc ion binding"/>
    <property type="evidence" value="ECO:0007669"/>
    <property type="project" value="UniProtKB-KW"/>
</dbReference>
<evidence type="ECO:0000256" key="3">
    <source>
        <dbReference type="ARBA" id="ARBA00022833"/>
    </source>
</evidence>
<feature type="region of interest" description="Disordered" evidence="5">
    <location>
        <begin position="520"/>
        <end position="542"/>
    </location>
</feature>
<dbReference type="Pfam" id="PF03110">
    <property type="entry name" value="SBP"/>
    <property type="match status" value="1"/>
</dbReference>
<comment type="caution">
    <text evidence="7">The sequence shown here is derived from an EMBL/GenBank/DDBJ whole genome shotgun (WGS) entry which is preliminary data.</text>
</comment>
<feature type="compositionally biased region" description="Polar residues" evidence="5">
    <location>
        <begin position="529"/>
        <end position="542"/>
    </location>
</feature>
<proteinExistence type="predicted"/>
<evidence type="ECO:0000313" key="8">
    <source>
        <dbReference type="Proteomes" id="UP000306102"/>
    </source>
</evidence>
<dbReference type="STRING" id="542762.A0A4V3WKR2"/>
<keyword evidence="2 4" id="KW-0863">Zinc-finger</keyword>
<evidence type="ECO:0000313" key="7">
    <source>
        <dbReference type="EMBL" id="THG01837.1"/>
    </source>
</evidence>
<dbReference type="PANTHER" id="PTHR31251">
    <property type="entry name" value="SQUAMOSA PROMOTER-BINDING-LIKE PROTEIN 4"/>
    <property type="match status" value="1"/>
</dbReference>
<dbReference type="InterPro" id="IPR036893">
    <property type="entry name" value="SBP_sf"/>
</dbReference>
<gene>
    <name evidence="7" type="ORF">TEA_004818</name>
</gene>
<dbReference type="SUPFAM" id="SSF103612">
    <property type="entry name" value="SBT domain"/>
    <property type="match status" value="1"/>
</dbReference>
<evidence type="ECO:0000256" key="4">
    <source>
        <dbReference type="PROSITE-ProRule" id="PRU00470"/>
    </source>
</evidence>
<dbReference type="Gene3D" id="4.10.1100.10">
    <property type="entry name" value="Transcription factor, SBP-box domain"/>
    <property type="match status" value="1"/>
</dbReference>
<dbReference type="Proteomes" id="UP000306102">
    <property type="component" value="Unassembled WGS sequence"/>
</dbReference>
<feature type="domain" description="SBP-type" evidence="6">
    <location>
        <begin position="165"/>
        <end position="235"/>
    </location>
</feature>
<dbReference type="InterPro" id="IPR004333">
    <property type="entry name" value="SBP_dom"/>
</dbReference>
<evidence type="ECO:0000259" key="6">
    <source>
        <dbReference type="PROSITE" id="PS51141"/>
    </source>
</evidence>
<dbReference type="GO" id="GO:0005634">
    <property type="term" value="C:nucleus"/>
    <property type="evidence" value="ECO:0007669"/>
    <property type="project" value="InterPro"/>
</dbReference>
<accession>A0A4V3WKR2</accession>
<dbReference type="PANTHER" id="PTHR31251:SF160">
    <property type="entry name" value="SBP-TYPE DOMAIN-CONTAINING PROTEIN"/>
    <property type="match status" value="1"/>
</dbReference>
<dbReference type="GO" id="GO:0003677">
    <property type="term" value="F:DNA binding"/>
    <property type="evidence" value="ECO:0007669"/>
    <property type="project" value="InterPro"/>
</dbReference>